<name>A0ABT0NK61_9FIRM</name>
<protein>
    <submittedName>
        <fullName evidence="1">Uncharacterized protein</fullName>
    </submittedName>
</protein>
<organism evidence="1 2">
    <name type="scientific">Ruminococcus bromii</name>
    <dbReference type="NCBI Taxonomy" id="40518"/>
    <lineage>
        <taxon>Bacteria</taxon>
        <taxon>Bacillati</taxon>
        <taxon>Bacillota</taxon>
        <taxon>Clostridia</taxon>
        <taxon>Eubacteriales</taxon>
        <taxon>Oscillospiraceae</taxon>
        <taxon>Ruminococcus</taxon>
    </lineage>
</organism>
<evidence type="ECO:0000313" key="2">
    <source>
        <dbReference type="Proteomes" id="UP001056693"/>
    </source>
</evidence>
<accession>A0ABT0NK61</accession>
<dbReference type="Proteomes" id="UP001056693">
    <property type="component" value="Unassembled WGS sequence"/>
</dbReference>
<evidence type="ECO:0000313" key="1">
    <source>
        <dbReference type="EMBL" id="MCL3787959.1"/>
    </source>
</evidence>
<reference evidence="1 2" key="1">
    <citation type="submission" date="2019-03" db="EMBL/GenBank/DDBJ databases">
        <authorList>
            <person name="Molinero N."/>
            <person name="Sanchez B."/>
            <person name="Walker A."/>
            <person name="Duncan S."/>
            <person name="Delgado S."/>
            <person name="Margolles A."/>
        </authorList>
    </citation>
    <scope>NUCLEOTIDE SEQUENCE [LARGE SCALE GENOMIC DNA]</scope>
    <source>
        <strain evidence="1 2">IPLA60002</strain>
    </source>
</reference>
<comment type="caution">
    <text evidence="1">The sequence shown here is derived from an EMBL/GenBank/DDBJ whole genome shotgun (WGS) entry which is preliminary data.</text>
</comment>
<proteinExistence type="predicted"/>
<gene>
    <name evidence="1" type="ORF">E2N93_08100</name>
</gene>
<dbReference type="EMBL" id="SNUZ01000011">
    <property type="protein sequence ID" value="MCL3787959.1"/>
    <property type="molecule type" value="Genomic_DNA"/>
</dbReference>
<keyword evidence="2" id="KW-1185">Reference proteome</keyword>
<dbReference type="RefSeq" id="WP_249376917.1">
    <property type="nucleotide sequence ID" value="NZ_SNUZ01000011.1"/>
</dbReference>
<sequence length="295" mass="34219">MNNVFDTKERIARSNIYSIFGEFIRRQIDNNDDGEVLLKKAGLSAFWDDYKNKLSPYWYNRGYQNNNDDYNPEYVCLSICEKIESNEEGLLRFLNLILDGIHDIEDKQYNLLSNYLGVIGYELQIMIEEDYGYELKYYSLIPSTKGVQQRNTDISYLHSMLEMHHPDLVILYDEAITNFGSGQYVSCIENCRSLLENFFKKLDTINGDYVKGILAATGESIIDNGAQLTSIKKIYTYWIDNKKGADRFRLFQTMYSVMSGLGTHHEDVASKEDALLLYLDSLSFYSFCPFTIPQK</sequence>